<dbReference type="HOGENOM" id="CLU_442103_0_0_1"/>
<feature type="region of interest" description="Disordered" evidence="1">
    <location>
        <begin position="231"/>
        <end position="255"/>
    </location>
</feature>
<feature type="region of interest" description="Disordered" evidence="1">
    <location>
        <begin position="561"/>
        <end position="590"/>
    </location>
</feature>
<sequence length="607" mass="65599">MVIPGSSMSPSSVMATPTIKRKRGRPPKPNSLSNKITTTLNINVNTSPLYSSPTAESNSRSAVKRGAPDIFTPLMRVSPTSRRKRSRKESFPGDGSGAGRLSKKRQSEDVLTTPVGNAVVGAPAFSPYKSVNPKTLDNLSLAVRSSSEGQISMHHSSSASVYNTPPSSAVSMRNSIHDMNGSDDMSLRSKLNVYTPSAHLNLNQVQTMAPPSQNSGSNLANARPNLNSLSFGSYDSVSSDQVSPRHVSPEHVSPDIAYSDLPKNLLPPASIAKKTLSQHSKAEKNDKNDFSLKLMVDDVGRAVLAGDMFSSGAANRQETKETPSEHSTCEGNDHATQYEVASDQVRQLHQNLSSGQNRMSQSSYGQNDRESDVNDQSSHLEAKNDFFGGNLHSESAIGIEGRYFPDPDKLRYNSLDDQAFSFLNSSPRPFPLRRYHSDISGSSFANHNENLSLSGLTSINESVGEVPAEKQTIPKTPRAKETQAFPTSSGVGATNLTPLGLNLTPNFNSMMYAMNATSPQQRKNSNNFQAFSNQEFFMNISSPFSSNQPNTVNMNELIGGSRPMPNGNKQDLLPSKQVPGITSAPNGTEDLGDARLALKKIIHLKGK</sequence>
<proteinExistence type="predicted"/>
<protein>
    <submittedName>
        <fullName evidence="2">Piso0_005856 protein</fullName>
    </submittedName>
</protein>
<dbReference type="AlphaFoldDB" id="G8Y338"/>
<evidence type="ECO:0000256" key="1">
    <source>
        <dbReference type="SAM" id="MobiDB-lite"/>
    </source>
</evidence>
<dbReference type="OrthoDB" id="4026708at2759"/>
<dbReference type="EMBL" id="FO082047">
    <property type="protein sequence ID" value="CCE86199.1"/>
    <property type="molecule type" value="Genomic_DNA"/>
</dbReference>
<evidence type="ECO:0000313" key="2">
    <source>
        <dbReference type="EMBL" id="CCE86199.1"/>
    </source>
</evidence>
<evidence type="ECO:0000313" key="3">
    <source>
        <dbReference type="Proteomes" id="UP000005222"/>
    </source>
</evidence>
<keyword evidence="3" id="KW-1185">Reference proteome</keyword>
<dbReference type="Proteomes" id="UP000005222">
    <property type="component" value="Chromosome M"/>
</dbReference>
<feature type="region of interest" description="Disordered" evidence="1">
    <location>
        <begin position="350"/>
        <end position="377"/>
    </location>
</feature>
<reference evidence="2 3" key="1">
    <citation type="journal article" date="2012" name="G3 (Bethesda)">
        <title>Pichia sorbitophila, an interspecies yeast hybrid reveals early steps of genome resolution following polyploidization.</title>
        <authorList>
            <person name="Leh Louis V."/>
            <person name="Despons L."/>
            <person name="Friedrich A."/>
            <person name="Martin T."/>
            <person name="Durrens P."/>
            <person name="Casaregola S."/>
            <person name="Neuveglise C."/>
            <person name="Fairhead C."/>
            <person name="Marck C."/>
            <person name="Cruz J.A."/>
            <person name="Straub M.L."/>
            <person name="Kugler V."/>
            <person name="Sacerdot C."/>
            <person name="Uzunov Z."/>
            <person name="Thierry A."/>
            <person name="Weiss S."/>
            <person name="Bleykasten C."/>
            <person name="De Montigny J."/>
            <person name="Jacques N."/>
            <person name="Jung P."/>
            <person name="Lemaire M."/>
            <person name="Mallet S."/>
            <person name="Morel G."/>
            <person name="Richard G.F."/>
            <person name="Sarkar A."/>
            <person name="Savel G."/>
            <person name="Schacherer J."/>
            <person name="Seret M.L."/>
            <person name="Talla E."/>
            <person name="Samson G."/>
            <person name="Jubin C."/>
            <person name="Poulain J."/>
            <person name="Vacherie B."/>
            <person name="Barbe V."/>
            <person name="Pelletier E."/>
            <person name="Sherman D.J."/>
            <person name="Westhof E."/>
            <person name="Weissenbach J."/>
            <person name="Baret P.V."/>
            <person name="Wincker P."/>
            <person name="Gaillardin C."/>
            <person name="Dujon B."/>
            <person name="Souciet J.L."/>
        </authorList>
    </citation>
    <scope>NUCLEOTIDE SEQUENCE [LARGE SCALE GENOMIC DNA]</scope>
    <source>
        <strain evidence="3">ATCC MYA-4447 / BCRC 22081 / CBS 7064 / NBRC 10061 / NRRL Y-12695</strain>
    </source>
</reference>
<feature type="region of interest" description="Disordered" evidence="1">
    <location>
        <begin position="468"/>
        <end position="491"/>
    </location>
</feature>
<dbReference type="OMA" id="FSTPHAN"/>
<feature type="compositionally biased region" description="Basic and acidic residues" evidence="1">
    <location>
        <begin position="367"/>
        <end position="377"/>
    </location>
</feature>
<name>G8Y338_PICSO</name>
<accession>G8Y338</accession>
<gene>
    <name evidence="2" type="primary">Piso0_005856</name>
    <name evidence="2" type="ORF">GNLVRS01_PISO0M23794g</name>
</gene>
<feature type="compositionally biased region" description="Polar residues" evidence="1">
    <location>
        <begin position="1"/>
        <end position="15"/>
    </location>
</feature>
<feature type="compositionally biased region" description="Polar residues" evidence="1">
    <location>
        <begin position="350"/>
        <end position="366"/>
    </location>
</feature>
<feature type="region of interest" description="Disordered" evidence="1">
    <location>
        <begin position="310"/>
        <end position="331"/>
    </location>
</feature>
<feature type="region of interest" description="Disordered" evidence="1">
    <location>
        <begin position="1"/>
        <end position="110"/>
    </location>
</feature>
<feature type="compositionally biased region" description="Polar residues" evidence="1">
    <location>
        <begin position="231"/>
        <end position="242"/>
    </location>
</feature>
<dbReference type="InParanoid" id="G8Y338"/>
<organism evidence="2 3">
    <name type="scientific">Pichia sorbitophila (strain ATCC MYA-4447 / BCRC 22081 / CBS 7064 / NBRC 10061 / NRRL Y-12695)</name>
    <name type="common">Hybrid yeast</name>
    <dbReference type="NCBI Taxonomy" id="559304"/>
    <lineage>
        <taxon>Eukaryota</taxon>
        <taxon>Fungi</taxon>
        <taxon>Dikarya</taxon>
        <taxon>Ascomycota</taxon>
        <taxon>Saccharomycotina</taxon>
        <taxon>Pichiomycetes</taxon>
        <taxon>Debaryomycetaceae</taxon>
        <taxon>Millerozyma</taxon>
    </lineage>
</organism>
<feature type="compositionally biased region" description="Basic and acidic residues" evidence="1">
    <location>
        <begin position="317"/>
        <end position="331"/>
    </location>
</feature>
<dbReference type="STRING" id="559304.G8Y338"/>
<dbReference type="eggNOG" id="ENOG502RQ0A">
    <property type="taxonomic scope" value="Eukaryota"/>
</dbReference>
<feature type="compositionally biased region" description="Polar residues" evidence="1">
    <location>
        <begin position="30"/>
        <end position="61"/>
    </location>
</feature>